<name>A0A317DXW6_9PROT</name>
<evidence type="ECO:0000313" key="2">
    <source>
        <dbReference type="EMBL" id="PWR17823.1"/>
    </source>
</evidence>
<comment type="similarity">
    <text evidence="1">Belongs to the UPF0111 family.</text>
</comment>
<evidence type="ECO:0000313" key="3">
    <source>
        <dbReference type="Proteomes" id="UP000246077"/>
    </source>
</evidence>
<dbReference type="OrthoDB" id="7244081at2"/>
<reference evidence="3" key="1">
    <citation type="submission" date="2018-05" db="EMBL/GenBank/DDBJ databases">
        <title>Zavarzinia sp. HR-AS.</title>
        <authorList>
            <person name="Lee Y."/>
            <person name="Jeon C.O."/>
        </authorList>
    </citation>
    <scope>NUCLEOTIDE SEQUENCE [LARGE SCALE GENOMIC DNA]</scope>
    <source>
        <strain evidence="3">DSM 1231</strain>
    </source>
</reference>
<dbReference type="InterPro" id="IPR038078">
    <property type="entry name" value="PhoU-like_sf"/>
</dbReference>
<dbReference type="AlphaFoldDB" id="A0A317DXW6"/>
<proteinExistence type="inferred from homology"/>
<dbReference type="EMBL" id="QGLF01000008">
    <property type="protein sequence ID" value="PWR17823.1"/>
    <property type="molecule type" value="Genomic_DNA"/>
</dbReference>
<dbReference type="RefSeq" id="WP_109923352.1">
    <property type="nucleotide sequence ID" value="NZ_QGLF01000008.1"/>
</dbReference>
<sequence>MEKAEVVAALGQQKLLLPAQIKAALAANDRLKFALTALQAAAAHADGGTEAPPDLRRDYAAAHLDAPWLLALPETAWREGGLLHLTDLPRLAERLREDIRLMARPLKDSGDAEHQAQTARVEHWCDWLGGFDAGTLDAPQLAALTGGRRGGEDTFHILVMDLHKSLNRLAAALSDETIDGAHAWQLETDDRLRVAAFMRGLNSTKGLKFDHPGLDTAATRDGSRLLIQNDIGTNDVHVLVIQVEGLAITLIYSDLHELRFNFFRDLLSEIGAQWSGVGAQRSAGLNAGTDYIVGTARFDSADTVALDAALEALGSRIVFLIDWNRARKRLNRLVAKPLSLSVLAEAARRRAGHMGWLLAGAEQVIFDAMEALSPGHFRIGDRLDTVLGSQDAADFLIEALDLSAQAMLAGQTPALIADQIRLLLSRHVARHRDEFALLGEHAAFCHALAEGLRDALAHGHESDLAAARRLAERAKVWERKADHLVMRLREQAAGNPRWLPFLRLIEEADDAADALEEAAFILSLIAEDHHQGWTGELRAAIQRLADRVLEATQDHVKAIAVARMLDEASLAEDQDEFLAACWRVVNAEKACDALTREARRLFARRVTDAAALTLGNDFAAALETSTDALLRTGYAMRDLVFTRVGADGEKRRA</sequence>
<dbReference type="Gene3D" id="1.20.58.220">
    <property type="entry name" value="Phosphate transport system protein phou homolog 2, domain 2"/>
    <property type="match status" value="1"/>
</dbReference>
<accession>A0A317DXW6</accession>
<evidence type="ECO:0000256" key="1">
    <source>
        <dbReference type="ARBA" id="ARBA00008591"/>
    </source>
</evidence>
<gene>
    <name evidence="2" type="ORF">DKG75_22030</name>
</gene>
<dbReference type="Pfam" id="PF01865">
    <property type="entry name" value="PhoU_div"/>
    <property type="match status" value="1"/>
</dbReference>
<organism evidence="2 3">
    <name type="scientific">Zavarzinia compransoris</name>
    <dbReference type="NCBI Taxonomy" id="1264899"/>
    <lineage>
        <taxon>Bacteria</taxon>
        <taxon>Pseudomonadati</taxon>
        <taxon>Pseudomonadota</taxon>
        <taxon>Alphaproteobacteria</taxon>
        <taxon>Rhodospirillales</taxon>
        <taxon>Zavarziniaceae</taxon>
        <taxon>Zavarzinia</taxon>
    </lineage>
</organism>
<dbReference type="InterPro" id="IPR018445">
    <property type="entry name" value="Put_Phosphate_transp_reg"/>
</dbReference>
<comment type="caution">
    <text evidence="2">The sequence shown here is derived from an EMBL/GenBank/DDBJ whole genome shotgun (WGS) entry which is preliminary data.</text>
</comment>
<protein>
    <submittedName>
        <fullName evidence="2">Phosphate transport regulator</fullName>
    </submittedName>
</protein>
<dbReference type="Proteomes" id="UP000246077">
    <property type="component" value="Unassembled WGS sequence"/>
</dbReference>
<keyword evidence="3" id="KW-1185">Reference proteome</keyword>